<reference evidence="1 2" key="1">
    <citation type="submission" date="2018-08" db="EMBL/GenBank/DDBJ databases">
        <title>A genome reference for cultivated species of the human gut microbiota.</title>
        <authorList>
            <person name="Zou Y."/>
            <person name="Xue W."/>
            <person name="Luo G."/>
        </authorList>
    </citation>
    <scope>NUCLEOTIDE SEQUENCE [LARGE SCALE GENOMIC DNA]</scope>
    <source>
        <strain evidence="1 2">TM07-19</strain>
    </source>
</reference>
<organism evidence="1 2">
    <name type="scientific">Coprococcus comes</name>
    <dbReference type="NCBI Taxonomy" id="410072"/>
    <lineage>
        <taxon>Bacteria</taxon>
        <taxon>Bacillati</taxon>
        <taxon>Bacillota</taxon>
        <taxon>Clostridia</taxon>
        <taxon>Lachnospirales</taxon>
        <taxon>Lachnospiraceae</taxon>
        <taxon>Coprococcus</taxon>
    </lineage>
</organism>
<dbReference type="RefSeq" id="WP_117555512.1">
    <property type="nucleotide sequence ID" value="NZ_QSOV01000001.1"/>
</dbReference>
<dbReference type="EMBL" id="QSOV01000001">
    <property type="protein sequence ID" value="RGJ26275.1"/>
    <property type="molecule type" value="Genomic_DNA"/>
</dbReference>
<dbReference type="AlphaFoldDB" id="A0A3E4GTR0"/>
<gene>
    <name evidence="1" type="ORF">DXD67_00395</name>
</gene>
<dbReference type="Proteomes" id="UP000260655">
    <property type="component" value="Unassembled WGS sequence"/>
</dbReference>
<name>A0A3E4GTR0_9FIRM</name>
<evidence type="ECO:0000313" key="2">
    <source>
        <dbReference type="Proteomes" id="UP000260655"/>
    </source>
</evidence>
<comment type="caution">
    <text evidence="1">The sequence shown here is derived from an EMBL/GenBank/DDBJ whole genome shotgun (WGS) entry which is preliminary data.</text>
</comment>
<proteinExistence type="predicted"/>
<protein>
    <submittedName>
        <fullName evidence="1">Uncharacterized protein</fullName>
    </submittedName>
</protein>
<sequence>MFFKKKKKTEAETQNTMQQAGFSEADLALTDEEFFLVEEIDGYSYCKGMNEARCSSECFKAVMMPTVTVMS</sequence>
<accession>A0A3E4GTR0</accession>
<evidence type="ECO:0000313" key="1">
    <source>
        <dbReference type="EMBL" id="RGJ26275.1"/>
    </source>
</evidence>